<dbReference type="AlphaFoldDB" id="A0A084B3L7"/>
<proteinExistence type="predicted"/>
<accession>A0A084B3L7</accession>
<sequence length="311" mass="33881">MPLRDPTGVGPGFPAAQHRVGQDENGPLSKKLALSARTTGQQKVVSSPRKNGYPVSGCSRLAWIARHGKGNSDETTGRTAGILRKRVEADPLDQRRVKVVVNHRCRRAGGQSAGRRMMAAEVSVHVPHGRGTRSEMRALLDAAPHRSSGDPRHRRRMPTEARFFSAGLNHAANGDWTNARILCCNGGQMIGAEIGVVHKHMAVLTAFIPHLPRWGCGGRGGMRPGLPSSPAHVRCLRHCTFRAMLVPTLPGYPYMYVLTPSGKQRHGHPRKAQVRQLCPNVVRGNQAPLQAPTFTRYPCPGTTEYLRSGGH</sequence>
<dbReference type="HOGENOM" id="CLU_894799_0_0_1"/>
<organism evidence="2 3">
    <name type="scientific">Stachybotrys chartarum (strain CBS 109288 / IBT 7711)</name>
    <name type="common">Toxic black mold</name>
    <name type="synonym">Stilbospora chartarum</name>
    <dbReference type="NCBI Taxonomy" id="1280523"/>
    <lineage>
        <taxon>Eukaryota</taxon>
        <taxon>Fungi</taxon>
        <taxon>Dikarya</taxon>
        <taxon>Ascomycota</taxon>
        <taxon>Pezizomycotina</taxon>
        <taxon>Sordariomycetes</taxon>
        <taxon>Hypocreomycetidae</taxon>
        <taxon>Hypocreales</taxon>
        <taxon>Stachybotryaceae</taxon>
        <taxon>Stachybotrys</taxon>
    </lineage>
</organism>
<name>A0A084B3L7_STACB</name>
<gene>
    <name evidence="2" type="ORF">S7711_10340</name>
</gene>
<dbReference type="Proteomes" id="UP000028045">
    <property type="component" value="Unassembled WGS sequence"/>
</dbReference>
<feature type="region of interest" description="Disordered" evidence="1">
    <location>
        <begin position="1"/>
        <end position="27"/>
    </location>
</feature>
<reference evidence="2 3" key="1">
    <citation type="journal article" date="2014" name="BMC Genomics">
        <title>Comparative genome sequencing reveals chemotype-specific gene clusters in the toxigenic black mold Stachybotrys.</title>
        <authorList>
            <person name="Semeiks J."/>
            <person name="Borek D."/>
            <person name="Otwinowski Z."/>
            <person name="Grishin N.V."/>
        </authorList>
    </citation>
    <scope>NUCLEOTIDE SEQUENCE [LARGE SCALE GENOMIC DNA]</scope>
    <source>
        <strain evidence="3">CBS 109288 / IBT 7711</strain>
    </source>
</reference>
<evidence type="ECO:0000256" key="1">
    <source>
        <dbReference type="SAM" id="MobiDB-lite"/>
    </source>
</evidence>
<evidence type="ECO:0000313" key="3">
    <source>
        <dbReference type="Proteomes" id="UP000028045"/>
    </source>
</evidence>
<evidence type="ECO:0000313" key="2">
    <source>
        <dbReference type="EMBL" id="KEY72146.1"/>
    </source>
</evidence>
<dbReference type="EMBL" id="KL648097">
    <property type="protein sequence ID" value="KEY72146.1"/>
    <property type="molecule type" value="Genomic_DNA"/>
</dbReference>
<protein>
    <submittedName>
        <fullName evidence="2">Uncharacterized protein</fullName>
    </submittedName>
</protein>
<keyword evidence="3" id="KW-1185">Reference proteome</keyword>